<protein>
    <submittedName>
        <fullName evidence="1">Uncharacterized protein</fullName>
    </submittedName>
</protein>
<reference evidence="2" key="1">
    <citation type="journal article" date="2017" name="Nat. Commun.">
        <title>The asparagus genome sheds light on the origin and evolution of a young Y chromosome.</title>
        <authorList>
            <person name="Harkess A."/>
            <person name="Zhou J."/>
            <person name="Xu C."/>
            <person name="Bowers J.E."/>
            <person name="Van der Hulst R."/>
            <person name="Ayyampalayam S."/>
            <person name="Mercati F."/>
            <person name="Riccardi P."/>
            <person name="McKain M.R."/>
            <person name="Kakrana A."/>
            <person name="Tang H."/>
            <person name="Ray J."/>
            <person name="Groenendijk J."/>
            <person name="Arikit S."/>
            <person name="Mathioni S.M."/>
            <person name="Nakano M."/>
            <person name="Shan H."/>
            <person name="Telgmann-Rauber A."/>
            <person name="Kanno A."/>
            <person name="Yue Z."/>
            <person name="Chen H."/>
            <person name="Li W."/>
            <person name="Chen Y."/>
            <person name="Xu X."/>
            <person name="Zhang Y."/>
            <person name="Luo S."/>
            <person name="Chen H."/>
            <person name="Gao J."/>
            <person name="Mao Z."/>
            <person name="Pires J.C."/>
            <person name="Luo M."/>
            <person name="Kudrna D."/>
            <person name="Wing R.A."/>
            <person name="Meyers B.C."/>
            <person name="Yi K."/>
            <person name="Kong H."/>
            <person name="Lavrijsen P."/>
            <person name="Sunseri F."/>
            <person name="Falavigna A."/>
            <person name="Ye Y."/>
            <person name="Leebens-Mack J.H."/>
            <person name="Chen G."/>
        </authorList>
    </citation>
    <scope>NUCLEOTIDE SEQUENCE [LARGE SCALE GENOMIC DNA]</scope>
    <source>
        <strain evidence="2">cv. DH0086</strain>
    </source>
</reference>
<evidence type="ECO:0000313" key="2">
    <source>
        <dbReference type="Proteomes" id="UP000243459"/>
    </source>
</evidence>
<evidence type="ECO:0000313" key="1">
    <source>
        <dbReference type="EMBL" id="ONK76020.1"/>
    </source>
</evidence>
<dbReference type="InterPro" id="IPR029057">
    <property type="entry name" value="PRTase-like"/>
</dbReference>
<accession>A0A5P1FHF4</accession>
<dbReference type="SUPFAM" id="SSF53271">
    <property type="entry name" value="PRTase-like"/>
    <property type="match status" value="1"/>
</dbReference>
<dbReference type="InterPro" id="IPR000836">
    <property type="entry name" value="PRTase_dom"/>
</dbReference>
<sequence length="108" mass="12043">MYTQDHLYKRFGVVSPDVGGVARARAFAKKLSDASLAIVVKRPHGHKVAEDILNSESYGETANSKVRKEFFKETPWIHTCVGSGGERQTPEWYMEQGIEADSLTNEEG</sequence>
<keyword evidence="2" id="KW-1185">Reference proteome</keyword>
<dbReference type="AlphaFoldDB" id="A0A5P1FHF4"/>
<organism evidence="1 2">
    <name type="scientific">Asparagus officinalis</name>
    <name type="common">Garden asparagus</name>
    <dbReference type="NCBI Taxonomy" id="4686"/>
    <lineage>
        <taxon>Eukaryota</taxon>
        <taxon>Viridiplantae</taxon>
        <taxon>Streptophyta</taxon>
        <taxon>Embryophyta</taxon>
        <taxon>Tracheophyta</taxon>
        <taxon>Spermatophyta</taxon>
        <taxon>Magnoliopsida</taxon>
        <taxon>Liliopsida</taxon>
        <taxon>Asparagales</taxon>
        <taxon>Asparagaceae</taxon>
        <taxon>Asparagoideae</taxon>
        <taxon>Asparagus</taxon>
    </lineage>
</organism>
<gene>
    <name evidence="1" type="ORF">A4U43_C03F23000</name>
</gene>
<dbReference type="EMBL" id="CM007383">
    <property type="protein sequence ID" value="ONK76020.1"/>
    <property type="molecule type" value="Genomic_DNA"/>
</dbReference>
<dbReference type="CDD" id="cd06223">
    <property type="entry name" value="PRTases_typeI"/>
    <property type="match status" value="1"/>
</dbReference>
<proteinExistence type="predicted"/>
<dbReference type="Proteomes" id="UP000243459">
    <property type="component" value="Chromosome 3"/>
</dbReference>
<name>A0A5P1FHF4_ASPOF</name>
<dbReference type="Gramene" id="ONK76020">
    <property type="protein sequence ID" value="ONK76020"/>
    <property type="gene ID" value="A4U43_C03F23000"/>
</dbReference>
<dbReference type="Gene3D" id="3.40.50.2020">
    <property type="match status" value="1"/>
</dbReference>